<proteinExistence type="predicted"/>
<keyword evidence="2" id="KW-1185">Reference proteome</keyword>
<accession>A0A1G7SKR6</accession>
<dbReference type="Gene3D" id="1.20.1290.10">
    <property type="entry name" value="AhpD-like"/>
    <property type="match status" value="1"/>
</dbReference>
<dbReference type="Proteomes" id="UP000199399">
    <property type="component" value="Unassembled WGS sequence"/>
</dbReference>
<dbReference type="SUPFAM" id="SSF69118">
    <property type="entry name" value="AhpD-like"/>
    <property type="match status" value="1"/>
</dbReference>
<gene>
    <name evidence="1" type="ORF">SAMN04489759_105222</name>
</gene>
<dbReference type="PANTHER" id="PTHR35446">
    <property type="entry name" value="SI:CH211-175M2.5"/>
    <property type="match status" value="1"/>
</dbReference>
<dbReference type="RefSeq" id="WP_093742351.1">
    <property type="nucleotide sequence ID" value="NZ_FNBP01000005.1"/>
</dbReference>
<sequence length="188" mass="20862">MKFPSHDETTAPEASKPLLAASQKAFGRLPGLHKVLAESPQAYEGYQVLHKLFTETDFDAEELTVVWQSINVEHECHYCVPAHTGIAKMMKVSDEISEALRNETPLPTPKLEALRSFTVQMVRSRGNVSEGQMQAFFGAGYGHRAVLDVILGLAQKTMSNYINHVAETPVDEVFQPLAWRRGDKPLAA</sequence>
<organism evidence="1 2">
    <name type="scientific">Sulfitobacter delicatus</name>
    <dbReference type="NCBI Taxonomy" id="218672"/>
    <lineage>
        <taxon>Bacteria</taxon>
        <taxon>Pseudomonadati</taxon>
        <taxon>Pseudomonadota</taxon>
        <taxon>Alphaproteobacteria</taxon>
        <taxon>Rhodobacterales</taxon>
        <taxon>Roseobacteraceae</taxon>
        <taxon>Sulfitobacter</taxon>
    </lineage>
</organism>
<dbReference type="InterPro" id="IPR029032">
    <property type="entry name" value="AhpD-like"/>
</dbReference>
<dbReference type="GO" id="GO:0004601">
    <property type="term" value="F:peroxidase activity"/>
    <property type="evidence" value="ECO:0007669"/>
    <property type="project" value="UniProtKB-KW"/>
</dbReference>
<dbReference type="AlphaFoldDB" id="A0A1G7SKR6"/>
<dbReference type="STRING" id="218672.SAMN04489759_105222"/>
<evidence type="ECO:0000313" key="2">
    <source>
        <dbReference type="Proteomes" id="UP000199399"/>
    </source>
</evidence>
<dbReference type="PANTHER" id="PTHR35446:SF3">
    <property type="entry name" value="CMD DOMAIN-CONTAINING PROTEIN"/>
    <property type="match status" value="1"/>
</dbReference>
<name>A0A1G7SKR6_9RHOB</name>
<dbReference type="EMBL" id="FNBP01000005">
    <property type="protein sequence ID" value="SDG23603.1"/>
    <property type="molecule type" value="Genomic_DNA"/>
</dbReference>
<dbReference type="OrthoDB" id="9808310at2"/>
<reference evidence="2" key="1">
    <citation type="submission" date="2016-10" db="EMBL/GenBank/DDBJ databases">
        <authorList>
            <person name="Varghese N."/>
            <person name="Submissions S."/>
        </authorList>
    </citation>
    <scope>NUCLEOTIDE SEQUENCE [LARGE SCALE GENOMIC DNA]</scope>
    <source>
        <strain evidence="2">DSM 16477</strain>
    </source>
</reference>
<keyword evidence="1" id="KW-0575">Peroxidase</keyword>
<keyword evidence="1" id="KW-0560">Oxidoreductase</keyword>
<evidence type="ECO:0000313" key="1">
    <source>
        <dbReference type="EMBL" id="SDG23603.1"/>
    </source>
</evidence>
<protein>
    <submittedName>
        <fullName evidence="1">Alkylhydroperoxidase AhpD family core domain-containing protein</fullName>
    </submittedName>
</protein>